<dbReference type="Proteomes" id="UP001497453">
    <property type="component" value="Chromosome 1"/>
</dbReference>
<protein>
    <recommendedName>
        <fullName evidence="8">S-adenosyl-L-methionine-dependent methyltransferase</fullName>
    </recommendedName>
</protein>
<evidence type="ECO:0000313" key="7">
    <source>
        <dbReference type="Proteomes" id="UP001497453"/>
    </source>
</evidence>
<dbReference type="Gene3D" id="3.90.120.10">
    <property type="entry name" value="DNA Methylase, subunit A, domain 2"/>
    <property type="match status" value="1"/>
</dbReference>
<dbReference type="PRINTS" id="PR00105">
    <property type="entry name" value="C5METTRFRASE"/>
</dbReference>
<dbReference type="PROSITE" id="PS51679">
    <property type="entry name" value="SAM_MT_C5"/>
    <property type="match status" value="1"/>
</dbReference>
<dbReference type="PANTHER" id="PTHR46098:SF1">
    <property type="entry name" value="TRNA (CYTOSINE(38)-C(5))-METHYLTRANSFERASE"/>
    <property type="match status" value="1"/>
</dbReference>
<reference evidence="7" key="1">
    <citation type="submission" date="2024-04" db="EMBL/GenBank/DDBJ databases">
        <authorList>
            <person name="Shaw F."/>
            <person name="Minotto A."/>
        </authorList>
    </citation>
    <scope>NUCLEOTIDE SEQUENCE [LARGE SCALE GENOMIC DNA]</scope>
</reference>
<dbReference type="InterPro" id="IPR050750">
    <property type="entry name" value="C5-MTase"/>
</dbReference>
<keyword evidence="2 4" id="KW-0808">Transferase</keyword>
<evidence type="ECO:0008006" key="8">
    <source>
        <dbReference type="Google" id="ProtNLM"/>
    </source>
</evidence>
<evidence type="ECO:0000256" key="2">
    <source>
        <dbReference type="ARBA" id="ARBA00022679"/>
    </source>
</evidence>
<dbReference type="InterPro" id="IPR001525">
    <property type="entry name" value="C5_MeTfrase"/>
</dbReference>
<keyword evidence="3 4" id="KW-0949">S-adenosyl-L-methionine</keyword>
<evidence type="ECO:0000313" key="6">
    <source>
        <dbReference type="EMBL" id="CAL1697280.1"/>
    </source>
</evidence>
<evidence type="ECO:0000256" key="1">
    <source>
        <dbReference type="ARBA" id="ARBA00022603"/>
    </source>
</evidence>
<dbReference type="SUPFAM" id="SSF53335">
    <property type="entry name" value="S-adenosyl-L-methionine-dependent methyltransferases"/>
    <property type="match status" value="1"/>
</dbReference>
<feature type="active site" evidence="4">
    <location>
        <position position="78"/>
    </location>
</feature>
<dbReference type="Gene3D" id="3.40.50.150">
    <property type="entry name" value="Vaccinia Virus protein VP39"/>
    <property type="match status" value="1"/>
</dbReference>
<dbReference type="InterPro" id="IPR029063">
    <property type="entry name" value="SAM-dependent_MTases_sf"/>
</dbReference>
<keyword evidence="1 4" id="KW-0489">Methyltransferase</keyword>
<proteinExistence type="inferred from homology"/>
<name>A0ABP1CNN5_9APHY</name>
<accession>A0ABP1CNN5</accession>
<organism evidence="6 7">
    <name type="scientific">Somion occarium</name>
    <dbReference type="NCBI Taxonomy" id="3059160"/>
    <lineage>
        <taxon>Eukaryota</taxon>
        <taxon>Fungi</taxon>
        <taxon>Dikarya</taxon>
        <taxon>Basidiomycota</taxon>
        <taxon>Agaricomycotina</taxon>
        <taxon>Agaricomycetes</taxon>
        <taxon>Polyporales</taxon>
        <taxon>Cerrenaceae</taxon>
        <taxon>Somion</taxon>
    </lineage>
</organism>
<dbReference type="EMBL" id="OZ037944">
    <property type="protein sequence ID" value="CAL1697280.1"/>
    <property type="molecule type" value="Genomic_DNA"/>
</dbReference>
<sequence length="369" mass="42122">MTIHAVEFYSGIGGLHKALDTSSVSGSVIRAYDWDQSACQVYDANYGKGIVKKADISKLTATELAELDAKLWLLSPSCQPYTVLNPEAKGATDPRAKSFIHLMHNVLPELVSMKRHPSHLLVENVAGFETSTTRQDLLQILHELGYSICELLLTPLQFGIPNSRLRYYLLAKSDRRPFPLVPHCQKVCRHIPGRGVDWENTRMQPEDEDSSIREIREYIDDDLSEDDIHLYSVPDRVLEKWGRLFDIILPSSCRSCCFTRGYTKMVERSGSVLQMNETLDTTVVFDTFLKRQQVGDPSAIRILDDLKLRYFTPDELLRLFCFEPVGSRGNERQGFVWPSAVSIKTRYKLIGNSVNVRIVKELIEYLFEE</sequence>
<keyword evidence="7" id="KW-1185">Reference proteome</keyword>
<dbReference type="PANTHER" id="PTHR46098">
    <property type="entry name" value="TRNA (CYTOSINE(38)-C(5))-METHYLTRANSFERASE"/>
    <property type="match status" value="1"/>
</dbReference>
<evidence type="ECO:0000256" key="4">
    <source>
        <dbReference type="PROSITE-ProRule" id="PRU01016"/>
    </source>
</evidence>
<dbReference type="Pfam" id="PF00145">
    <property type="entry name" value="DNA_methylase"/>
    <property type="match status" value="1"/>
</dbReference>
<comment type="similarity">
    <text evidence="4 5">Belongs to the class I-like SAM-binding methyltransferase superfamily. C5-methyltransferase family.</text>
</comment>
<dbReference type="NCBIfam" id="TIGR00675">
    <property type="entry name" value="dcm"/>
    <property type="match status" value="1"/>
</dbReference>
<evidence type="ECO:0000256" key="3">
    <source>
        <dbReference type="ARBA" id="ARBA00022691"/>
    </source>
</evidence>
<evidence type="ECO:0000256" key="5">
    <source>
        <dbReference type="RuleBase" id="RU000416"/>
    </source>
</evidence>
<gene>
    <name evidence="6" type="ORF">GFSPODELE1_LOCUS1574</name>
</gene>